<dbReference type="STRING" id="56193.YP76_19310"/>
<dbReference type="PATRIC" id="fig|56193.3.peg.4065"/>
<keyword evidence="6" id="KW-1185">Reference proteome</keyword>
<dbReference type="PANTHER" id="PTHR16943">
    <property type="entry name" value="2-METHYLCITRATE DEHYDRATASE-RELATED"/>
    <property type="match status" value="1"/>
</dbReference>
<evidence type="ECO:0000256" key="1">
    <source>
        <dbReference type="ARBA" id="ARBA00006174"/>
    </source>
</evidence>
<comment type="similarity">
    <text evidence="1">Belongs to the PrpD family.</text>
</comment>
<organism evidence="5 6">
    <name type="scientific">Sphingobium chungbukense</name>
    <dbReference type="NCBI Taxonomy" id="56193"/>
    <lineage>
        <taxon>Bacteria</taxon>
        <taxon>Pseudomonadati</taxon>
        <taxon>Pseudomonadota</taxon>
        <taxon>Alphaproteobacteria</taxon>
        <taxon>Sphingomonadales</taxon>
        <taxon>Sphingomonadaceae</taxon>
        <taxon>Sphingobium</taxon>
    </lineage>
</organism>
<reference evidence="5 6" key="1">
    <citation type="submission" date="2015-04" db="EMBL/GenBank/DDBJ databases">
        <title>Genome sequence of aromatic hydrocarbons-degrading Sphingobium chungbukense DJ77.</title>
        <authorList>
            <person name="Kim Y.-C."/>
            <person name="Chae J.-C."/>
        </authorList>
    </citation>
    <scope>NUCLEOTIDE SEQUENCE [LARGE SCALE GENOMIC DNA]</scope>
    <source>
        <strain evidence="5 6">DJ77</strain>
    </source>
</reference>
<dbReference type="PANTHER" id="PTHR16943:SF8">
    <property type="entry name" value="2-METHYLCITRATE DEHYDRATASE"/>
    <property type="match status" value="1"/>
</dbReference>
<dbReference type="SUPFAM" id="SSF103378">
    <property type="entry name" value="2-methylcitrate dehydratase PrpD"/>
    <property type="match status" value="1"/>
</dbReference>
<dbReference type="InterPro" id="IPR045336">
    <property type="entry name" value="MmgE_PrpD_N"/>
</dbReference>
<dbReference type="Gene3D" id="3.30.1330.120">
    <property type="entry name" value="2-methylcitrate dehydratase PrpD"/>
    <property type="match status" value="1"/>
</dbReference>
<proteinExistence type="inferred from homology"/>
<dbReference type="EMBL" id="LBIC01000009">
    <property type="protein sequence ID" value="KKW90704.1"/>
    <property type="molecule type" value="Genomic_DNA"/>
</dbReference>
<sequence length="435" mass="45217">MSATRRIVDFARAGHRLPPAVRAAALHLLGDTLATGAAGSTAPGADPVLAAACGWGQGSDARLIARDMRLPAAGAAFVNAFQIHCLEWDAVHEPAVVHALSTVTASVMAAIDRRGGCDPEDALTALAVGVDIASGLGLSADTPLRFFRPATAGCIGSALAVARIDSVDRLDDVLGLAYSQCAGTMQAHVEGSIALPLQIAGAARSAIAAVDLVKAGLTGPHDALEGPFGYFTLFDGGDINSYADALGQVWRIAEVSTKPFPSGRASHAVLATLDTLLREGAVDAGSVVRIDAFVPPLIQRLVGRPFSADMTPAYARLCLPLLVALMLTDGRIDPRRFTPATFADPAIAALADRLVITLDGNADPNALSPQRLVVTRADGTLLERTIPATLGHPDAAMSPAQTQAKRDLARELAASEPDPRLFSDPLSYFTRPEQP</sequence>
<dbReference type="Proteomes" id="UP000033874">
    <property type="component" value="Unassembled WGS sequence"/>
</dbReference>
<evidence type="ECO:0000313" key="5">
    <source>
        <dbReference type="EMBL" id="KKW90704.1"/>
    </source>
</evidence>
<evidence type="ECO:0000259" key="4">
    <source>
        <dbReference type="Pfam" id="PF19305"/>
    </source>
</evidence>
<feature type="region of interest" description="Disordered" evidence="2">
    <location>
        <begin position="388"/>
        <end position="435"/>
    </location>
</feature>
<dbReference type="AlphaFoldDB" id="A0A0M3AQA6"/>
<dbReference type="Gene3D" id="1.10.4100.10">
    <property type="entry name" value="2-methylcitrate dehydratase PrpD"/>
    <property type="match status" value="1"/>
</dbReference>
<dbReference type="InterPro" id="IPR042188">
    <property type="entry name" value="MmgE/PrpD_sf_2"/>
</dbReference>
<dbReference type="InterPro" id="IPR045337">
    <property type="entry name" value="MmgE_PrpD_C"/>
</dbReference>
<dbReference type="GO" id="GO:0016829">
    <property type="term" value="F:lyase activity"/>
    <property type="evidence" value="ECO:0007669"/>
    <property type="project" value="InterPro"/>
</dbReference>
<evidence type="ECO:0000259" key="3">
    <source>
        <dbReference type="Pfam" id="PF03972"/>
    </source>
</evidence>
<evidence type="ECO:0000313" key="6">
    <source>
        <dbReference type="Proteomes" id="UP000033874"/>
    </source>
</evidence>
<comment type="caution">
    <text evidence="5">The sequence shown here is derived from an EMBL/GenBank/DDBJ whole genome shotgun (WGS) entry which is preliminary data.</text>
</comment>
<dbReference type="Pfam" id="PF19305">
    <property type="entry name" value="MmgE_PrpD_C"/>
    <property type="match status" value="1"/>
</dbReference>
<name>A0A0M3AQA6_9SPHN</name>
<dbReference type="InterPro" id="IPR042183">
    <property type="entry name" value="MmgE/PrpD_sf_1"/>
</dbReference>
<accession>A0A0M3AQA6</accession>
<dbReference type="RefSeq" id="WP_046765204.1">
    <property type="nucleotide sequence ID" value="NZ_LBIC01000009.1"/>
</dbReference>
<feature type="domain" description="MmgE/PrpD C-terminal" evidence="4">
    <location>
        <begin position="260"/>
        <end position="405"/>
    </location>
</feature>
<gene>
    <name evidence="5" type="ORF">YP76_19310</name>
</gene>
<dbReference type="InterPro" id="IPR036148">
    <property type="entry name" value="MmgE/PrpD_sf"/>
</dbReference>
<evidence type="ECO:0000256" key="2">
    <source>
        <dbReference type="SAM" id="MobiDB-lite"/>
    </source>
</evidence>
<feature type="domain" description="MmgE/PrpD N-terminal" evidence="3">
    <location>
        <begin position="16"/>
        <end position="237"/>
    </location>
</feature>
<protein>
    <submittedName>
        <fullName evidence="5">MmgE/PrpD</fullName>
    </submittedName>
</protein>
<dbReference type="InterPro" id="IPR005656">
    <property type="entry name" value="MmgE_PrpD"/>
</dbReference>
<dbReference type="Pfam" id="PF03972">
    <property type="entry name" value="MmgE_PrpD_N"/>
    <property type="match status" value="1"/>
</dbReference>